<dbReference type="InterPro" id="IPR000537">
    <property type="entry name" value="UbiA_prenyltransferase"/>
</dbReference>
<protein>
    <recommendedName>
        <fullName evidence="9">Protoheme IX farnesyltransferase</fullName>
        <ecNumber evidence="9">2.5.1.141</ecNumber>
    </recommendedName>
    <alternativeName>
        <fullName evidence="9">Heme B farnesyltransferase</fullName>
    </alternativeName>
    <alternativeName>
        <fullName evidence="9">Heme O synthase</fullName>
    </alternativeName>
</protein>
<feature type="transmembrane region" description="Helical" evidence="9">
    <location>
        <begin position="40"/>
        <end position="62"/>
    </location>
</feature>
<feature type="transmembrane region" description="Helical" evidence="9">
    <location>
        <begin position="82"/>
        <end position="103"/>
    </location>
</feature>
<keyword evidence="6 9" id="KW-0350">Heme biosynthesis</keyword>
<dbReference type="CDD" id="cd13957">
    <property type="entry name" value="PT_UbiA_Cox10"/>
    <property type="match status" value="1"/>
</dbReference>
<gene>
    <name evidence="9" type="primary">ctaB</name>
    <name evidence="10" type="ORF">ENJ89_11385</name>
</gene>
<dbReference type="Proteomes" id="UP000886124">
    <property type="component" value="Unassembled WGS sequence"/>
</dbReference>
<dbReference type="Pfam" id="PF01040">
    <property type="entry name" value="UbiA"/>
    <property type="match status" value="1"/>
</dbReference>
<evidence type="ECO:0000256" key="9">
    <source>
        <dbReference type="HAMAP-Rule" id="MF_00154"/>
    </source>
</evidence>
<sequence>MKRKLKLYWPLIKSLQTGLLLVTGFTGFISSRCPVMNWQITIGLLGSLFLTVSGSTILNMVYDRDIDARMKRTAHRPLPTGLVPVGEALAVGLVVTLLGLLWAFWLSPLYGLVVFAGWFIDVVVYTVWLKRRTAWSIVWGGISGGMPILAGRVLGTGQIDWIGVLLSMAILLWIPTHILTFSMRYYEDYRNAGVPTFPSAYGIKPTRLIIALSSIGAAAAIGLAIYALGLSWGYLRLLAVLTTGLLGLALISIFQPSEKINFGLFKYASVFMLGSMIMVMLGAMP</sequence>
<organism evidence="10">
    <name type="scientific">Caldithrix abyssi</name>
    <dbReference type="NCBI Taxonomy" id="187145"/>
    <lineage>
        <taxon>Bacteria</taxon>
        <taxon>Pseudomonadati</taxon>
        <taxon>Calditrichota</taxon>
        <taxon>Calditrichia</taxon>
        <taxon>Calditrichales</taxon>
        <taxon>Calditrichaceae</taxon>
        <taxon>Caldithrix</taxon>
    </lineage>
</organism>
<dbReference type="HAMAP" id="MF_00154">
    <property type="entry name" value="CyoE_CtaB"/>
    <property type="match status" value="1"/>
</dbReference>
<feature type="transmembrane region" description="Helical" evidence="9">
    <location>
        <begin position="109"/>
        <end position="128"/>
    </location>
</feature>
<dbReference type="InterPro" id="IPR006369">
    <property type="entry name" value="Protohaem_IX_farnesylTrfase"/>
</dbReference>
<name>A0A7V5UFZ0_CALAY</name>
<comment type="function">
    <text evidence="9">Converts heme B (protoheme IX) to heme O by substitution of the vinyl group on carbon 2 of heme B porphyrin ring with a hydroxyethyl farnesyl side group.</text>
</comment>
<dbReference type="GO" id="GO:0008495">
    <property type="term" value="F:protoheme IX farnesyltransferase activity"/>
    <property type="evidence" value="ECO:0007669"/>
    <property type="project" value="UniProtKB-UniRule"/>
</dbReference>
<comment type="miscellaneous">
    <text evidence="9">Carbon 2 of the heme B porphyrin ring is defined according to the Fischer nomenclature.</text>
</comment>
<dbReference type="EMBL" id="DROD01000718">
    <property type="protein sequence ID" value="HHJ53789.1"/>
    <property type="molecule type" value="Genomic_DNA"/>
</dbReference>
<dbReference type="PANTHER" id="PTHR43448">
    <property type="entry name" value="PROTOHEME IX FARNESYLTRANSFERASE, MITOCHONDRIAL"/>
    <property type="match status" value="1"/>
</dbReference>
<dbReference type="UniPathway" id="UPA00834">
    <property type="reaction ID" value="UER00712"/>
</dbReference>
<dbReference type="Gene3D" id="1.10.357.140">
    <property type="entry name" value="UbiA prenyltransferase"/>
    <property type="match status" value="1"/>
</dbReference>
<keyword evidence="5 9" id="KW-1133">Transmembrane helix</keyword>
<dbReference type="InterPro" id="IPR030470">
    <property type="entry name" value="UbiA_prenylTrfase_CS"/>
</dbReference>
<comment type="similarity">
    <text evidence="9">Belongs to the UbiA prenyltransferase family. Protoheme IX farnesyltransferase subfamily.</text>
</comment>
<comment type="caution">
    <text evidence="10">The sequence shown here is derived from an EMBL/GenBank/DDBJ whole genome shotgun (WGS) entry which is preliminary data.</text>
</comment>
<accession>A0A7V5UFZ0</accession>
<comment type="catalytic activity">
    <reaction evidence="8 9">
        <text>heme b + (2E,6E)-farnesyl diphosphate + H2O = Fe(II)-heme o + diphosphate</text>
        <dbReference type="Rhea" id="RHEA:28070"/>
        <dbReference type="ChEBI" id="CHEBI:15377"/>
        <dbReference type="ChEBI" id="CHEBI:33019"/>
        <dbReference type="ChEBI" id="CHEBI:60344"/>
        <dbReference type="ChEBI" id="CHEBI:60530"/>
        <dbReference type="ChEBI" id="CHEBI:175763"/>
        <dbReference type="EC" id="2.5.1.141"/>
    </reaction>
</comment>
<evidence type="ECO:0000256" key="4">
    <source>
        <dbReference type="ARBA" id="ARBA00022692"/>
    </source>
</evidence>
<evidence type="ECO:0000256" key="1">
    <source>
        <dbReference type="ARBA" id="ARBA00004141"/>
    </source>
</evidence>
<evidence type="ECO:0000256" key="3">
    <source>
        <dbReference type="ARBA" id="ARBA00022679"/>
    </source>
</evidence>
<evidence type="ECO:0000313" key="10">
    <source>
        <dbReference type="EMBL" id="HHJ53789.1"/>
    </source>
</evidence>
<dbReference type="PANTHER" id="PTHR43448:SF2">
    <property type="entry name" value="PROTOHEME IX FARNESYLTRANSFERASE, MITOCHONDRIAL"/>
    <property type="match status" value="1"/>
</dbReference>
<keyword evidence="4 9" id="KW-0812">Transmembrane</keyword>
<dbReference type="PROSITE" id="PS00943">
    <property type="entry name" value="UBIA"/>
    <property type="match status" value="1"/>
</dbReference>
<keyword evidence="2 9" id="KW-1003">Cell membrane</keyword>
<feature type="transmembrane region" description="Helical" evidence="9">
    <location>
        <begin position="135"/>
        <end position="155"/>
    </location>
</feature>
<dbReference type="EC" id="2.5.1.141" evidence="9"/>
<evidence type="ECO:0000256" key="6">
    <source>
        <dbReference type="ARBA" id="ARBA00023133"/>
    </source>
</evidence>
<dbReference type="GO" id="GO:0005886">
    <property type="term" value="C:plasma membrane"/>
    <property type="evidence" value="ECO:0007669"/>
    <property type="project" value="UniProtKB-SubCell"/>
</dbReference>
<evidence type="ECO:0000256" key="8">
    <source>
        <dbReference type="ARBA" id="ARBA00047690"/>
    </source>
</evidence>
<evidence type="ECO:0000256" key="7">
    <source>
        <dbReference type="ARBA" id="ARBA00023136"/>
    </source>
</evidence>
<keyword evidence="3 9" id="KW-0808">Transferase</keyword>
<feature type="transmembrane region" description="Helical" evidence="9">
    <location>
        <begin position="208"/>
        <end position="228"/>
    </location>
</feature>
<evidence type="ECO:0000256" key="2">
    <source>
        <dbReference type="ARBA" id="ARBA00022475"/>
    </source>
</evidence>
<keyword evidence="7 9" id="KW-0472">Membrane</keyword>
<feature type="transmembrane region" description="Helical" evidence="9">
    <location>
        <begin position="161"/>
        <end position="181"/>
    </location>
</feature>
<reference evidence="10" key="1">
    <citation type="journal article" date="2020" name="mSystems">
        <title>Genome- and Community-Level Interaction Insights into Carbon Utilization and Element Cycling Functions of Hydrothermarchaeota in Hydrothermal Sediment.</title>
        <authorList>
            <person name="Zhou Z."/>
            <person name="Liu Y."/>
            <person name="Xu W."/>
            <person name="Pan J."/>
            <person name="Luo Z.H."/>
            <person name="Li M."/>
        </authorList>
    </citation>
    <scope>NUCLEOTIDE SEQUENCE [LARGE SCALE GENOMIC DNA]</scope>
    <source>
        <strain evidence="10">HyVt-527</strain>
    </source>
</reference>
<feature type="transmembrane region" description="Helical" evidence="9">
    <location>
        <begin position="234"/>
        <end position="253"/>
    </location>
</feature>
<dbReference type="GO" id="GO:0048034">
    <property type="term" value="P:heme O biosynthetic process"/>
    <property type="evidence" value="ECO:0007669"/>
    <property type="project" value="UniProtKB-UniRule"/>
</dbReference>
<comment type="subcellular location">
    <subcellularLocation>
        <location evidence="9">Cell membrane</location>
        <topology evidence="9">Multi-pass membrane protein</topology>
    </subcellularLocation>
    <subcellularLocation>
        <location evidence="1">Membrane</location>
        <topology evidence="1">Multi-pass membrane protein</topology>
    </subcellularLocation>
</comment>
<proteinExistence type="inferred from homology"/>
<feature type="transmembrane region" description="Helical" evidence="9">
    <location>
        <begin position="265"/>
        <end position="284"/>
    </location>
</feature>
<evidence type="ECO:0000256" key="5">
    <source>
        <dbReference type="ARBA" id="ARBA00022989"/>
    </source>
</evidence>
<dbReference type="InterPro" id="IPR044878">
    <property type="entry name" value="UbiA_sf"/>
</dbReference>
<dbReference type="AlphaFoldDB" id="A0A7V5UFZ0"/>
<comment type="pathway">
    <text evidence="9">Porphyrin-containing compound metabolism; heme O biosynthesis; heme O from protoheme: step 1/1.</text>
</comment>